<dbReference type="Proteomes" id="UP000028667">
    <property type="component" value="Segment"/>
</dbReference>
<name>A0A076FM74_9VIRU</name>
<proteinExistence type="predicted"/>
<evidence type="ECO:0000313" key="2">
    <source>
        <dbReference type="Proteomes" id="UP000028667"/>
    </source>
</evidence>
<gene>
    <name evidence="1" type="ORF">AaV_060</name>
</gene>
<evidence type="ECO:0000313" key="1">
    <source>
        <dbReference type="EMBL" id="AII16983.1"/>
    </source>
</evidence>
<protein>
    <submittedName>
        <fullName evidence="1">Uncharacterized protein</fullName>
    </submittedName>
</protein>
<reference evidence="1 2" key="1">
    <citation type="journal article" date="2014" name="Virology">
        <title>Genome of brown tide virus (AaV), the little giant of the Megaviridae, elucidates NCLDV genome expansion and host-virus coevolution.</title>
        <authorList>
            <person name="Moniruzzaman M."/>
            <person name="LeCleir G.R."/>
            <person name="Brown C.M."/>
            <person name="Gobler C.J."/>
            <person name="Bidle K.D."/>
            <person name="Wilson W.H."/>
            <person name="Wilhelm S.W."/>
        </authorList>
    </citation>
    <scope>NUCLEOTIDE SEQUENCE [LARGE SCALE GENOMIC DNA]</scope>
    <source>
        <strain evidence="1">BtV-01</strain>
    </source>
</reference>
<organism evidence="1 2">
    <name type="scientific">Aureococcus anophagefferens virus</name>
    <dbReference type="NCBI Taxonomy" id="1474867"/>
    <lineage>
        <taxon>Viruses</taxon>
        <taxon>Varidnaviria</taxon>
        <taxon>Bamfordvirae</taxon>
        <taxon>Nucleocytoviricota</taxon>
        <taxon>Megaviricetes</taxon>
        <taxon>Imitervirales</taxon>
        <taxon>Schizomimiviridae</taxon>
        <taxon>Kratosvirus</taxon>
        <taxon>Kratosvirus quantuckense</taxon>
    </lineage>
</organism>
<dbReference type="RefSeq" id="YP_009052138.1">
    <property type="nucleotide sequence ID" value="NC_024697.1"/>
</dbReference>
<sequence length="74" mass="8688">MEESRELLMKLLLELMEKKEFQETLVEELNEAIDIPFVGESKEGKVFKSLIKIITKTLRKYEDVLTGVKDKKED</sequence>
<dbReference type="GeneID" id="20041475"/>
<dbReference type="KEGG" id="vg:20041475"/>
<keyword evidence="2" id="KW-1185">Reference proteome</keyword>
<accession>A0A076FM74</accession>
<dbReference type="EMBL" id="KJ645900">
    <property type="protein sequence ID" value="AII16983.1"/>
    <property type="molecule type" value="Genomic_DNA"/>
</dbReference>